<dbReference type="PANTHER" id="PTHR43016:SF13">
    <property type="entry name" value="PRESEQUENCE PROTEASE, MITOCHONDRIAL"/>
    <property type="match status" value="1"/>
</dbReference>
<keyword evidence="5" id="KW-0479">Metal-binding</keyword>
<dbReference type="InterPro" id="IPR007863">
    <property type="entry name" value="Peptidase_M16_C"/>
</dbReference>
<dbReference type="Proteomes" id="UP000198406">
    <property type="component" value="Unassembled WGS sequence"/>
</dbReference>
<evidence type="ECO:0000256" key="1">
    <source>
        <dbReference type="ARBA" id="ARBA00001947"/>
    </source>
</evidence>
<gene>
    <name evidence="11" type="ORF">FisN_1Hh107</name>
</gene>
<comment type="cofactor">
    <cofactor evidence="1">
        <name>Zn(2+)</name>
        <dbReference type="ChEBI" id="CHEBI:29105"/>
    </cofactor>
</comment>
<dbReference type="OrthoDB" id="10250783at2759"/>
<protein>
    <submittedName>
        <fullName evidence="11">Presequence protease</fullName>
    </submittedName>
</protein>
<keyword evidence="7" id="KW-0862">Zinc</keyword>
<dbReference type="Pfam" id="PF22516">
    <property type="entry name" value="PreP_C"/>
    <property type="match status" value="1"/>
</dbReference>
<evidence type="ECO:0000256" key="4">
    <source>
        <dbReference type="ARBA" id="ARBA00022670"/>
    </source>
</evidence>
<feature type="domain" description="Peptidase M16C associated" evidence="10">
    <location>
        <begin position="550"/>
        <end position="813"/>
    </location>
</feature>
<dbReference type="FunCoup" id="A0A1Z5JEJ2">
    <property type="interactions" value="522"/>
</dbReference>
<dbReference type="GO" id="GO:0046872">
    <property type="term" value="F:metal ion binding"/>
    <property type="evidence" value="ECO:0007669"/>
    <property type="project" value="UniProtKB-KW"/>
</dbReference>
<comment type="similarity">
    <text evidence="3">Belongs to the peptidase M16 family. PreP subfamily.</text>
</comment>
<dbReference type="FunFam" id="3.30.830.10:FF:000034">
    <property type="entry name" value="presequence protease 1, chloroplastic/mitochondrial"/>
    <property type="match status" value="1"/>
</dbReference>
<evidence type="ECO:0000256" key="7">
    <source>
        <dbReference type="ARBA" id="ARBA00022833"/>
    </source>
</evidence>
<proteinExistence type="inferred from homology"/>
<keyword evidence="9" id="KW-0496">Mitochondrion</keyword>
<evidence type="ECO:0000256" key="3">
    <source>
        <dbReference type="ARBA" id="ARBA00007575"/>
    </source>
</evidence>
<dbReference type="Pfam" id="PF00675">
    <property type="entry name" value="Peptidase_M16"/>
    <property type="match status" value="1"/>
</dbReference>
<dbReference type="GO" id="GO:0016485">
    <property type="term" value="P:protein processing"/>
    <property type="evidence" value="ECO:0007669"/>
    <property type="project" value="TreeGrafter"/>
</dbReference>
<dbReference type="FunFam" id="3.30.830.10:FF:000009">
    <property type="entry name" value="Presequence protease, mitochondrial"/>
    <property type="match status" value="1"/>
</dbReference>
<keyword evidence="12" id="KW-1185">Reference proteome</keyword>
<dbReference type="PANTHER" id="PTHR43016">
    <property type="entry name" value="PRESEQUENCE PROTEASE"/>
    <property type="match status" value="1"/>
</dbReference>
<dbReference type="GO" id="GO:0004222">
    <property type="term" value="F:metalloendopeptidase activity"/>
    <property type="evidence" value="ECO:0007669"/>
    <property type="project" value="TreeGrafter"/>
</dbReference>
<comment type="subcellular location">
    <subcellularLocation>
        <location evidence="2">Mitochondrion</location>
    </subcellularLocation>
</comment>
<reference evidence="11 12" key="1">
    <citation type="journal article" date="2015" name="Plant Cell">
        <title>Oil accumulation by the oleaginous diatom Fistulifera solaris as revealed by the genome and transcriptome.</title>
        <authorList>
            <person name="Tanaka T."/>
            <person name="Maeda Y."/>
            <person name="Veluchamy A."/>
            <person name="Tanaka M."/>
            <person name="Abida H."/>
            <person name="Marechal E."/>
            <person name="Bowler C."/>
            <person name="Muto M."/>
            <person name="Sunaga Y."/>
            <person name="Tanaka M."/>
            <person name="Yoshino T."/>
            <person name="Taniguchi T."/>
            <person name="Fukuda Y."/>
            <person name="Nemoto M."/>
            <person name="Matsumoto M."/>
            <person name="Wong P.S."/>
            <person name="Aburatani S."/>
            <person name="Fujibuchi W."/>
        </authorList>
    </citation>
    <scope>NUCLEOTIDE SEQUENCE [LARGE SCALE GENOMIC DNA]</scope>
    <source>
        <strain evidence="11 12">JPCC DA0580</strain>
    </source>
</reference>
<dbReference type="GO" id="GO:0005739">
    <property type="term" value="C:mitochondrion"/>
    <property type="evidence" value="ECO:0007669"/>
    <property type="project" value="UniProtKB-SubCell"/>
</dbReference>
<dbReference type="InterPro" id="IPR011765">
    <property type="entry name" value="Pept_M16_N"/>
</dbReference>
<dbReference type="InterPro" id="IPR011249">
    <property type="entry name" value="Metalloenz_LuxS/M16"/>
</dbReference>
<evidence type="ECO:0000259" key="10">
    <source>
        <dbReference type="SMART" id="SM01264"/>
    </source>
</evidence>
<dbReference type="Gene3D" id="3.30.830.10">
    <property type="entry name" value="Metalloenzyme, LuxS/M16 peptidase-like"/>
    <property type="match status" value="4"/>
</dbReference>
<dbReference type="EMBL" id="BDSP01000050">
    <property type="protein sequence ID" value="GAX12181.1"/>
    <property type="molecule type" value="Genomic_DNA"/>
</dbReference>
<dbReference type="InterPro" id="IPR013578">
    <property type="entry name" value="Peptidase_M16C_assoc"/>
</dbReference>
<keyword evidence="4 11" id="KW-0645">Protease</keyword>
<dbReference type="InParanoid" id="A0A1Z5JEJ2"/>
<name>A0A1Z5JEJ2_FISSO</name>
<accession>A0A1Z5JEJ2</accession>
<keyword evidence="6" id="KW-0378">Hydrolase</keyword>
<dbReference type="SUPFAM" id="SSF63411">
    <property type="entry name" value="LuxS/MPP-like metallohydrolase"/>
    <property type="match status" value="4"/>
</dbReference>
<evidence type="ECO:0000256" key="2">
    <source>
        <dbReference type="ARBA" id="ARBA00004173"/>
    </source>
</evidence>
<keyword evidence="8" id="KW-0482">Metalloprotease</keyword>
<comment type="caution">
    <text evidence="11">The sequence shown here is derived from an EMBL/GenBank/DDBJ whole genome shotgun (WGS) entry which is preliminary data.</text>
</comment>
<evidence type="ECO:0000256" key="8">
    <source>
        <dbReference type="ARBA" id="ARBA00023049"/>
    </source>
</evidence>
<evidence type="ECO:0000256" key="5">
    <source>
        <dbReference type="ARBA" id="ARBA00022723"/>
    </source>
</evidence>
<dbReference type="SMART" id="SM01264">
    <property type="entry name" value="M16C_associated"/>
    <property type="match status" value="1"/>
</dbReference>
<evidence type="ECO:0000256" key="6">
    <source>
        <dbReference type="ARBA" id="ARBA00022801"/>
    </source>
</evidence>
<evidence type="ECO:0000313" key="11">
    <source>
        <dbReference type="EMBL" id="GAX12181.1"/>
    </source>
</evidence>
<dbReference type="InterPro" id="IPR055130">
    <property type="entry name" value="PreP_C"/>
</dbReference>
<dbReference type="AlphaFoldDB" id="A0A1Z5JEJ2"/>
<sequence>MYTRILRINSLVATTMIAVFGIASRGRSALWAVSAFSSVTPAKPKQHIFARPFQRGGAIQRELSILRASVADDTELATDKLAKTLEVTHPAYEVLKRDVVTEYGAYCSLFRHKKSGAQLLSVSTEDDNKVFGITLRTPPEDGTGIAHILEHSVLCGSRKYTTKDPFVHLLKGSLQTFLNAFTYPDRTCYVVASQNTKDFYNLINVYADAVFHPRAIKDPMVLAQEGHHLELQDKEEPLVYKGVVYNEMKGVYSSPDSLLMRSAQRSIFPDNTYAVDSGGDPTVIPNLTFDQFVDFHSRFYHPSNSRIYFSGDDDVLQRLELMDEYLREFDAAPETVDDSRIEWQPKRYTEPQRTVEYYPAGGDQPETHSLSINWLLNDRPLSALEELTLGVLDHLLTGTTSSVLRKTLMESGLGDAITGGGLSDELLQAVFMIGLKGVAKDDVSKVEDLILDTLRKVSEEGFTEDDIASSLNTIEFSLREFNTGSFPKGLSFMLGSMSKWLYEESPTDALKFEEPLQQLKDEIATSGSKIFQDMVKEMLVENMHRTTVELAPSKTLEEEQAEDEKRRLSSIKESLSDSDLDKIIDETNKLLALQSADDSPEDRATIPSLELSDLKREQAEYPIAVSENENNSGVTVVRHELVSTSGIAYVSLAVDLSSLSLDDVPLLPIFTKLMKETGAGDYDSVQLSREIGTHTGGISVGLMTTAVYPRGADESVSASGENMQTKIVISGKATSEKIDKLFLLFNLMLTDARLDSKAKVVELLKESRSRLESSAQRSGHSVANTRMKARYRVGGYVDEITGGVSYLNTVKSLIKLAEDDWPALLNRFENLRKTILNERTCRSGMLVDITGEKKVLDTIKPSLDSFLDTLPGDASGEKLTDFYKEVHPWVPEAKKRMAELSSETSEGFIVPTQVSYVGKAGLLFKEGERVPGSAQVVSRFLRTGYLWDHVRVMGGAYGGFCTFSPFSGFFSFLSYRDPNLHKTLDVYDAAADYLLSVADTLENDPEALATAIIGTIGDLDGALSPDQKGSTQFQRWIINESPEHRQRIRDEILATKPSDFREFAERLKKLSNPSIAVVSSKAAFEEAAKNGKKFTLKEIF</sequence>
<evidence type="ECO:0000313" key="12">
    <source>
        <dbReference type="Proteomes" id="UP000198406"/>
    </source>
</evidence>
<organism evidence="11 12">
    <name type="scientific">Fistulifera solaris</name>
    <name type="common">Oleaginous diatom</name>
    <dbReference type="NCBI Taxonomy" id="1519565"/>
    <lineage>
        <taxon>Eukaryota</taxon>
        <taxon>Sar</taxon>
        <taxon>Stramenopiles</taxon>
        <taxon>Ochrophyta</taxon>
        <taxon>Bacillariophyta</taxon>
        <taxon>Bacillariophyceae</taxon>
        <taxon>Bacillariophycidae</taxon>
        <taxon>Naviculales</taxon>
        <taxon>Naviculaceae</taxon>
        <taxon>Fistulifera</taxon>
    </lineage>
</organism>
<dbReference type="Pfam" id="PF05193">
    <property type="entry name" value="Peptidase_M16_C"/>
    <property type="match status" value="1"/>
</dbReference>
<evidence type="ECO:0000256" key="9">
    <source>
        <dbReference type="ARBA" id="ARBA00023128"/>
    </source>
</evidence>
<dbReference type="Pfam" id="PF08367">
    <property type="entry name" value="M16C_assoc"/>
    <property type="match status" value="1"/>
</dbReference>